<reference evidence="3" key="1">
    <citation type="journal article" date="2017" name="Genome Biol.">
        <title>Comparative genomics reveals high biological diversity and specific adaptations in the industrially and medically important fungal genus Aspergillus.</title>
        <authorList>
            <person name="de Vries R.P."/>
            <person name="Riley R."/>
            <person name="Wiebenga A."/>
            <person name="Aguilar-Osorio G."/>
            <person name="Amillis S."/>
            <person name="Uchima C.A."/>
            <person name="Anderluh G."/>
            <person name="Asadollahi M."/>
            <person name="Askin M."/>
            <person name="Barry K."/>
            <person name="Battaglia E."/>
            <person name="Bayram O."/>
            <person name="Benocci T."/>
            <person name="Braus-Stromeyer S.A."/>
            <person name="Caldana C."/>
            <person name="Canovas D."/>
            <person name="Cerqueira G.C."/>
            <person name="Chen F."/>
            <person name="Chen W."/>
            <person name="Choi C."/>
            <person name="Clum A."/>
            <person name="Dos Santos R.A."/>
            <person name="Damasio A.R."/>
            <person name="Diallinas G."/>
            <person name="Emri T."/>
            <person name="Fekete E."/>
            <person name="Flipphi M."/>
            <person name="Freyberg S."/>
            <person name="Gallo A."/>
            <person name="Gournas C."/>
            <person name="Habgood R."/>
            <person name="Hainaut M."/>
            <person name="Harispe M.L."/>
            <person name="Henrissat B."/>
            <person name="Hilden K.S."/>
            <person name="Hope R."/>
            <person name="Hossain A."/>
            <person name="Karabika E."/>
            <person name="Karaffa L."/>
            <person name="Karanyi Z."/>
            <person name="Krasevec N."/>
            <person name="Kuo A."/>
            <person name="Kusch H."/>
            <person name="LaButti K."/>
            <person name="Lagendijk E.L."/>
            <person name="Lapidus A."/>
            <person name="Levasseur A."/>
            <person name="Lindquist E."/>
            <person name="Lipzen A."/>
            <person name="Logrieco A.F."/>
            <person name="MacCabe A."/>
            <person name="Maekelae M.R."/>
            <person name="Malavazi I."/>
            <person name="Melin P."/>
            <person name="Meyer V."/>
            <person name="Mielnichuk N."/>
            <person name="Miskei M."/>
            <person name="Molnar A.P."/>
            <person name="Mule G."/>
            <person name="Ngan C.Y."/>
            <person name="Orejas M."/>
            <person name="Orosz E."/>
            <person name="Ouedraogo J.P."/>
            <person name="Overkamp K.M."/>
            <person name="Park H.-S."/>
            <person name="Perrone G."/>
            <person name="Piumi F."/>
            <person name="Punt P.J."/>
            <person name="Ram A.F."/>
            <person name="Ramon A."/>
            <person name="Rauscher S."/>
            <person name="Record E."/>
            <person name="Riano-Pachon D.M."/>
            <person name="Robert V."/>
            <person name="Roehrig J."/>
            <person name="Ruller R."/>
            <person name="Salamov A."/>
            <person name="Salih N.S."/>
            <person name="Samson R.A."/>
            <person name="Sandor E."/>
            <person name="Sanguinetti M."/>
            <person name="Schuetze T."/>
            <person name="Sepcic K."/>
            <person name="Shelest E."/>
            <person name="Sherlock G."/>
            <person name="Sophianopoulou V."/>
            <person name="Squina F.M."/>
            <person name="Sun H."/>
            <person name="Susca A."/>
            <person name="Todd R.B."/>
            <person name="Tsang A."/>
            <person name="Unkles S.E."/>
            <person name="van de Wiele N."/>
            <person name="van Rossen-Uffink D."/>
            <person name="Oliveira J.V."/>
            <person name="Vesth T.C."/>
            <person name="Visser J."/>
            <person name="Yu J.-H."/>
            <person name="Zhou M."/>
            <person name="Andersen M.R."/>
            <person name="Archer D.B."/>
            <person name="Baker S.E."/>
            <person name="Benoit I."/>
            <person name="Brakhage A.A."/>
            <person name="Braus G.H."/>
            <person name="Fischer R."/>
            <person name="Frisvad J.C."/>
            <person name="Goldman G.H."/>
            <person name="Houbraken J."/>
            <person name="Oakley B."/>
            <person name="Pocsi I."/>
            <person name="Scazzocchio C."/>
            <person name="Seiboth B."/>
            <person name="vanKuyk P.A."/>
            <person name="Wortman J."/>
            <person name="Dyer P.S."/>
            <person name="Grigoriev I.V."/>
        </authorList>
    </citation>
    <scope>NUCLEOTIDE SEQUENCE [LARGE SCALE GENOMIC DNA]</scope>
    <source>
        <strain evidence="3">DTO 134E9</strain>
    </source>
</reference>
<evidence type="ECO:0000313" key="2">
    <source>
        <dbReference type="EMBL" id="OJJ31927.1"/>
    </source>
</evidence>
<evidence type="ECO:0000313" key="3">
    <source>
        <dbReference type="Proteomes" id="UP000184383"/>
    </source>
</evidence>
<gene>
    <name evidence="2" type="ORF">ASPWEDRAFT_117492</name>
</gene>
<dbReference type="VEuPathDB" id="FungiDB:ASPWEDRAFT_117492"/>
<dbReference type="STRING" id="1073089.A0A1L9RAP6"/>
<dbReference type="PROSITE" id="PS50181">
    <property type="entry name" value="FBOX"/>
    <property type="match status" value="1"/>
</dbReference>
<dbReference type="InterPro" id="IPR032675">
    <property type="entry name" value="LRR_dom_sf"/>
</dbReference>
<evidence type="ECO:0000259" key="1">
    <source>
        <dbReference type="PROSITE" id="PS50181"/>
    </source>
</evidence>
<accession>A0A1L9RAP6</accession>
<sequence length="401" mass="45307">METSTKTIPKTKHSPILPTLPLEIIEMICDELNTRDLASLVGSCRDAYRLTINCFAERYTEVYLDFSEHSLNHLHAIASNKVMREYVQRLVVMTPEPYLGGDIPWQWSAAGHVKNALNMPLIQRFRDDLAERLVNCRSFIISPVVGDAPAKADDQKLNPDDVAGILLDVIADASLPMKLFWYGKGMNYTSEVMNIKRLPKSLFSHPGFKTAWASLENLHLEHELTPYNYSFLMDLILHAPNLRKLYLSLGPKDLAMEFFSDLSRSYTLNNLERVALSFTAIQADDLIRILHQSRHSLKRLILEGVTGLTAGWLTVLHKMQAQFPRLESIELNMLYGAGEVVLFTAIKNYPEQKNMFTLRACDQPCEGMGIEKSDIIGVTYTGPEMGTALEVLLKVQQDSMS</sequence>
<dbReference type="OrthoDB" id="5279008at2759"/>
<dbReference type="GeneID" id="63744588"/>
<dbReference type="AlphaFoldDB" id="A0A1L9RAP6"/>
<dbReference type="RefSeq" id="XP_040685604.1">
    <property type="nucleotide sequence ID" value="XM_040828740.1"/>
</dbReference>
<keyword evidence="3" id="KW-1185">Reference proteome</keyword>
<protein>
    <recommendedName>
        <fullName evidence="1">F-box domain-containing protein</fullName>
    </recommendedName>
</protein>
<dbReference type="Gene3D" id="3.80.10.10">
    <property type="entry name" value="Ribonuclease Inhibitor"/>
    <property type="match status" value="1"/>
</dbReference>
<dbReference type="SUPFAM" id="SSF52047">
    <property type="entry name" value="RNI-like"/>
    <property type="match status" value="1"/>
</dbReference>
<proteinExistence type="predicted"/>
<organism evidence="2 3">
    <name type="scientific">Aspergillus wentii DTO 134E9</name>
    <dbReference type="NCBI Taxonomy" id="1073089"/>
    <lineage>
        <taxon>Eukaryota</taxon>
        <taxon>Fungi</taxon>
        <taxon>Dikarya</taxon>
        <taxon>Ascomycota</taxon>
        <taxon>Pezizomycotina</taxon>
        <taxon>Eurotiomycetes</taxon>
        <taxon>Eurotiomycetidae</taxon>
        <taxon>Eurotiales</taxon>
        <taxon>Aspergillaceae</taxon>
        <taxon>Aspergillus</taxon>
        <taxon>Aspergillus subgen. Cremei</taxon>
    </lineage>
</organism>
<feature type="domain" description="F-box" evidence="1">
    <location>
        <begin position="14"/>
        <end position="62"/>
    </location>
</feature>
<dbReference type="EMBL" id="KV878215">
    <property type="protein sequence ID" value="OJJ31927.1"/>
    <property type="molecule type" value="Genomic_DNA"/>
</dbReference>
<name>A0A1L9RAP6_ASPWE</name>
<dbReference type="Proteomes" id="UP000184383">
    <property type="component" value="Unassembled WGS sequence"/>
</dbReference>
<dbReference type="InterPro" id="IPR001810">
    <property type="entry name" value="F-box_dom"/>
</dbReference>